<dbReference type="RefSeq" id="WP_146688804.1">
    <property type="nucleotide sequence ID" value="NZ_LT629750.1"/>
</dbReference>
<gene>
    <name evidence="1" type="ORF">SAMN05444158_4415</name>
</gene>
<organism evidence="1 2">
    <name type="scientific">Bradyrhizobium canariense</name>
    <dbReference type="NCBI Taxonomy" id="255045"/>
    <lineage>
        <taxon>Bacteria</taxon>
        <taxon>Pseudomonadati</taxon>
        <taxon>Pseudomonadota</taxon>
        <taxon>Alphaproteobacteria</taxon>
        <taxon>Hyphomicrobiales</taxon>
        <taxon>Nitrobacteraceae</taxon>
        <taxon>Bradyrhizobium</taxon>
    </lineage>
</organism>
<reference evidence="2" key="1">
    <citation type="submission" date="2016-10" db="EMBL/GenBank/DDBJ databases">
        <authorList>
            <person name="Varghese N."/>
            <person name="Submissions S."/>
        </authorList>
    </citation>
    <scope>NUCLEOTIDE SEQUENCE [LARGE SCALE GENOMIC DNA]</scope>
    <source>
        <strain evidence="2">GAS369</strain>
    </source>
</reference>
<evidence type="ECO:0000313" key="1">
    <source>
        <dbReference type="EMBL" id="SDT10875.1"/>
    </source>
</evidence>
<dbReference type="AlphaFoldDB" id="A0A1H1XNT2"/>
<keyword evidence="2" id="KW-1185">Reference proteome</keyword>
<protein>
    <submittedName>
        <fullName evidence="1">Uncharacterized protein</fullName>
    </submittedName>
</protein>
<dbReference type="Proteomes" id="UP000243904">
    <property type="component" value="Chromosome I"/>
</dbReference>
<evidence type="ECO:0000313" key="2">
    <source>
        <dbReference type="Proteomes" id="UP000243904"/>
    </source>
</evidence>
<proteinExistence type="predicted"/>
<name>A0A1H1XNT2_9BRAD</name>
<accession>A0A1H1XNT2</accession>
<sequence length="101" mass="11276">MIIRIDSAPGIQLIEQADLGKFKAVVDVAENVLAQRIRETNGSLEMEGNVAVWVSRGWLLSQSGPSLSSGWQDEFDKMIVAARRHGYVDGRDRIRAHIERS</sequence>
<dbReference type="EMBL" id="LT629750">
    <property type="protein sequence ID" value="SDT10875.1"/>
    <property type="molecule type" value="Genomic_DNA"/>
</dbReference>